<keyword evidence="1" id="KW-1133">Transmembrane helix</keyword>
<evidence type="ECO:0000313" key="3">
    <source>
        <dbReference type="Proteomes" id="UP000271098"/>
    </source>
</evidence>
<evidence type="ECO:0000313" key="2">
    <source>
        <dbReference type="EMBL" id="VDK39412.1"/>
    </source>
</evidence>
<reference evidence="2 3" key="2">
    <citation type="submission" date="2018-11" db="EMBL/GenBank/DDBJ databases">
        <authorList>
            <consortium name="Pathogen Informatics"/>
        </authorList>
    </citation>
    <scope>NUCLEOTIDE SEQUENCE [LARGE SCALE GENOMIC DNA]</scope>
</reference>
<feature type="transmembrane region" description="Helical" evidence="1">
    <location>
        <begin position="40"/>
        <end position="61"/>
    </location>
</feature>
<keyword evidence="3" id="KW-1185">Reference proteome</keyword>
<feature type="transmembrane region" description="Helical" evidence="1">
    <location>
        <begin position="6"/>
        <end position="28"/>
    </location>
</feature>
<evidence type="ECO:0000256" key="1">
    <source>
        <dbReference type="SAM" id="Phobius"/>
    </source>
</evidence>
<evidence type="ECO:0000313" key="4">
    <source>
        <dbReference type="WBParaSite" id="GPUH_0000340801-mRNA-1"/>
    </source>
</evidence>
<name>A0A183D3W1_9BILA</name>
<proteinExistence type="predicted"/>
<accession>A0A183D3W1</accession>
<keyword evidence="1" id="KW-0812">Transmembrane</keyword>
<sequence>MLQILGVLTGAVCGLHLPAISLLFMFVFKAFESGDLLIHNLCLALAMYCGVGVIVFVSQFISVGRF</sequence>
<gene>
    <name evidence="2" type="ORF">GPUH_LOCUS3400</name>
</gene>
<dbReference type="Proteomes" id="UP000271098">
    <property type="component" value="Unassembled WGS sequence"/>
</dbReference>
<dbReference type="AlphaFoldDB" id="A0A183D3W1"/>
<organism evidence="4">
    <name type="scientific">Gongylonema pulchrum</name>
    <dbReference type="NCBI Taxonomy" id="637853"/>
    <lineage>
        <taxon>Eukaryota</taxon>
        <taxon>Metazoa</taxon>
        <taxon>Ecdysozoa</taxon>
        <taxon>Nematoda</taxon>
        <taxon>Chromadorea</taxon>
        <taxon>Rhabditida</taxon>
        <taxon>Spirurina</taxon>
        <taxon>Spiruromorpha</taxon>
        <taxon>Spiruroidea</taxon>
        <taxon>Gongylonematidae</taxon>
        <taxon>Gongylonema</taxon>
    </lineage>
</organism>
<protein>
    <submittedName>
        <fullName evidence="4">ABC transporter</fullName>
    </submittedName>
</protein>
<dbReference type="EMBL" id="UYRT01005802">
    <property type="protein sequence ID" value="VDK39412.1"/>
    <property type="molecule type" value="Genomic_DNA"/>
</dbReference>
<keyword evidence="1" id="KW-0472">Membrane</keyword>
<dbReference type="OrthoDB" id="5872567at2759"/>
<dbReference type="WBParaSite" id="GPUH_0000340801-mRNA-1">
    <property type="protein sequence ID" value="GPUH_0000340801-mRNA-1"/>
    <property type="gene ID" value="GPUH_0000340801"/>
</dbReference>
<reference evidence="4" key="1">
    <citation type="submission" date="2016-06" db="UniProtKB">
        <authorList>
            <consortium name="WormBaseParasite"/>
        </authorList>
    </citation>
    <scope>IDENTIFICATION</scope>
</reference>